<gene>
    <name evidence="2" type="ORF">OCBIM_22002272mg</name>
</gene>
<dbReference type="EMBL" id="KQ424608">
    <property type="protein sequence ID" value="KOF70759.1"/>
    <property type="molecule type" value="Genomic_DNA"/>
</dbReference>
<reference evidence="2" key="1">
    <citation type="submission" date="2015-07" db="EMBL/GenBank/DDBJ databases">
        <title>MeaNS - Measles Nucleotide Surveillance Program.</title>
        <authorList>
            <person name="Tran T."/>
            <person name="Druce J."/>
        </authorList>
    </citation>
    <scope>NUCLEOTIDE SEQUENCE</scope>
    <source>
        <strain evidence="2">UCB-OBI-ISO-001</strain>
        <tissue evidence="2">Gonad</tissue>
    </source>
</reference>
<organism evidence="2">
    <name type="scientific">Octopus bimaculoides</name>
    <name type="common">California two-spotted octopus</name>
    <dbReference type="NCBI Taxonomy" id="37653"/>
    <lineage>
        <taxon>Eukaryota</taxon>
        <taxon>Metazoa</taxon>
        <taxon>Spiralia</taxon>
        <taxon>Lophotrochozoa</taxon>
        <taxon>Mollusca</taxon>
        <taxon>Cephalopoda</taxon>
        <taxon>Coleoidea</taxon>
        <taxon>Octopodiformes</taxon>
        <taxon>Octopoda</taxon>
        <taxon>Incirrata</taxon>
        <taxon>Octopodidae</taxon>
        <taxon>Octopus</taxon>
    </lineage>
</organism>
<accession>A0A0L8G1P9</accession>
<dbReference type="PANTHER" id="PTHR12771:SF56">
    <property type="entry name" value="CED-12"/>
    <property type="match status" value="1"/>
</dbReference>
<dbReference type="InterPro" id="IPR050868">
    <property type="entry name" value="ELMO_domain-containing"/>
</dbReference>
<proteinExistence type="predicted"/>
<dbReference type="GO" id="GO:0007015">
    <property type="term" value="P:actin filament organization"/>
    <property type="evidence" value="ECO:0007669"/>
    <property type="project" value="TreeGrafter"/>
</dbReference>
<sequence length="580" mass="66770">NRGEIQTGTVLKLTSSPVRTSQEVYDKLKDPEWTKKLEALKLLSTLSTDSSFAQEFISKQGLYLLTSIVNNREQYVGTPLAFCLKSFVSLMDHSIVSWDIVDEVFIEKVASTLDDESCYSDNNVDNTCLQTALEIIEAVLLNSDKYTIVEKYVTPGQITKLMTVCRKSSELHKNFIAVINALLMKANRQKHKEIAESLQSKMFRNIILDHVIMASKVINNDMAHQLSILQTLMLNLNEERMKSLPDPSENIKDIIELRKIAFDFEGDVASRKTMTVSRDFAKDAVKDARKLGFTNFARPLDDFNEVPPGVLALDCMLYFAKNHTDSYIKVVLENCCRADEHDCPFTQTSIYLTKILCEILKIGEPPSEDSHIYYRMFFTHDKPFEEFFCSCIQLWSKSWKEMRATTEDFSKVLSVVREQITRGLSMKPMSFDDFKERLKQFTYAEILKSWEKDRQNKEAWESQAEPIIELRKQITPDIKEMIKRQRMNYLMAGTLFCKITTRVKLKVSVVDIKSLIVGKDCSHVKENRKKMVSAQEKSDMEMLLGMEIKLRLLDTEGVRIPAKPPAIPPEPDNYNFVYAM</sequence>
<dbReference type="PANTHER" id="PTHR12771">
    <property type="entry name" value="ENGULFMENT AND CELL MOTILITY"/>
    <property type="match status" value="1"/>
</dbReference>
<feature type="non-terminal residue" evidence="2">
    <location>
        <position position="1"/>
    </location>
</feature>
<dbReference type="OrthoDB" id="28413at2759"/>
<name>A0A0L8G1P9_OCTBM</name>
<dbReference type="AlphaFoldDB" id="A0A0L8G1P9"/>
<dbReference type="PROSITE" id="PS51335">
    <property type="entry name" value="ELMO"/>
    <property type="match status" value="1"/>
</dbReference>
<dbReference type="Gene3D" id="6.10.250.810">
    <property type="match status" value="1"/>
</dbReference>
<dbReference type="SUPFAM" id="SSF48371">
    <property type="entry name" value="ARM repeat"/>
    <property type="match status" value="1"/>
</dbReference>
<dbReference type="InterPro" id="IPR006816">
    <property type="entry name" value="ELMO_dom"/>
</dbReference>
<dbReference type="Pfam" id="PF11841">
    <property type="entry name" value="ELMO_ARM"/>
    <property type="match status" value="1"/>
</dbReference>
<dbReference type="Gene3D" id="6.10.10.90">
    <property type="match status" value="1"/>
</dbReference>
<dbReference type="GO" id="GO:0048870">
    <property type="term" value="P:cell motility"/>
    <property type="evidence" value="ECO:0007669"/>
    <property type="project" value="TreeGrafter"/>
</dbReference>
<dbReference type="Gene3D" id="1.25.10.10">
    <property type="entry name" value="Leucine-rich Repeat Variant"/>
    <property type="match status" value="1"/>
</dbReference>
<evidence type="ECO:0000259" key="1">
    <source>
        <dbReference type="PROSITE" id="PS51335"/>
    </source>
</evidence>
<evidence type="ECO:0000313" key="2">
    <source>
        <dbReference type="EMBL" id="KOF70759.1"/>
    </source>
</evidence>
<dbReference type="Pfam" id="PF04727">
    <property type="entry name" value="ELMO_CED12"/>
    <property type="match status" value="1"/>
</dbReference>
<dbReference type="InterPro" id="IPR016024">
    <property type="entry name" value="ARM-type_fold"/>
</dbReference>
<dbReference type="STRING" id="37653.A0A0L8G1P9"/>
<dbReference type="InterPro" id="IPR024574">
    <property type="entry name" value="ELMO_ARM"/>
</dbReference>
<dbReference type="InterPro" id="IPR011989">
    <property type="entry name" value="ARM-like"/>
</dbReference>
<dbReference type="GO" id="GO:0005886">
    <property type="term" value="C:plasma membrane"/>
    <property type="evidence" value="ECO:0007669"/>
    <property type="project" value="TreeGrafter"/>
</dbReference>
<protein>
    <recommendedName>
        <fullName evidence="1">ELMO domain-containing protein</fullName>
    </recommendedName>
</protein>
<feature type="domain" description="ELMO" evidence="1">
    <location>
        <begin position="249"/>
        <end position="424"/>
    </location>
</feature>